<dbReference type="InterPro" id="IPR043128">
    <property type="entry name" value="Rev_trsase/Diguanyl_cyclase"/>
</dbReference>
<dbReference type="Gene3D" id="3.40.1170.60">
    <property type="match status" value="1"/>
</dbReference>
<dbReference type="InterPro" id="IPR022880">
    <property type="entry name" value="DNApol_IV"/>
</dbReference>
<dbReference type="CDD" id="cd03586">
    <property type="entry name" value="PolY_Pol_IV_kappa"/>
    <property type="match status" value="1"/>
</dbReference>
<dbReference type="PROSITE" id="PS50005">
    <property type="entry name" value="TPR"/>
    <property type="match status" value="1"/>
</dbReference>
<evidence type="ECO:0000313" key="6">
    <source>
        <dbReference type="Proteomes" id="UP001642484"/>
    </source>
</evidence>
<feature type="domain" description="UmuC" evidence="4">
    <location>
        <begin position="551"/>
        <end position="740"/>
    </location>
</feature>
<name>A0ABP0KXP1_9DINO</name>
<dbReference type="SUPFAM" id="SSF100879">
    <property type="entry name" value="Lesion bypass DNA polymerase (Y-family), little finger domain"/>
    <property type="match status" value="1"/>
</dbReference>
<dbReference type="Pfam" id="PF11799">
    <property type="entry name" value="IMS_C"/>
    <property type="match status" value="1"/>
</dbReference>
<accession>A0ABP0KXP1</accession>
<dbReference type="SMART" id="SM00028">
    <property type="entry name" value="TPR"/>
    <property type="match status" value="3"/>
</dbReference>
<dbReference type="InterPro" id="IPR011990">
    <property type="entry name" value="TPR-like_helical_dom_sf"/>
</dbReference>
<dbReference type="SUPFAM" id="SSF48452">
    <property type="entry name" value="TPR-like"/>
    <property type="match status" value="1"/>
</dbReference>
<reference evidence="5 6" key="1">
    <citation type="submission" date="2024-02" db="EMBL/GenBank/DDBJ databases">
        <authorList>
            <person name="Chen Y."/>
            <person name="Shah S."/>
            <person name="Dougan E. K."/>
            <person name="Thang M."/>
            <person name="Chan C."/>
        </authorList>
    </citation>
    <scope>NUCLEOTIDE SEQUENCE [LARGE SCALE GENOMIC DNA]</scope>
</reference>
<comment type="caution">
    <text evidence="5">The sequence shown here is derived from an EMBL/GenBank/DDBJ whole genome shotgun (WGS) entry which is preliminary data.</text>
</comment>
<dbReference type="InterPro" id="IPR017961">
    <property type="entry name" value="DNA_pol_Y-fam_little_finger"/>
</dbReference>
<feature type="repeat" description="TPR" evidence="2">
    <location>
        <begin position="208"/>
        <end position="241"/>
    </location>
</feature>
<evidence type="ECO:0000256" key="1">
    <source>
        <dbReference type="ARBA" id="ARBA00016178"/>
    </source>
</evidence>
<protein>
    <recommendedName>
        <fullName evidence="1">DNA polymerase kappa</fullName>
    </recommendedName>
</protein>
<dbReference type="Proteomes" id="UP001642484">
    <property type="component" value="Unassembled WGS sequence"/>
</dbReference>
<dbReference type="PROSITE" id="PS50173">
    <property type="entry name" value="UMUC"/>
    <property type="match status" value="1"/>
</dbReference>
<dbReference type="InterPro" id="IPR036775">
    <property type="entry name" value="DNA_pol_Y-fam_lit_finger_sf"/>
</dbReference>
<dbReference type="PANTHER" id="PTHR11076:SF33">
    <property type="entry name" value="DNA POLYMERASE KAPPA"/>
    <property type="match status" value="1"/>
</dbReference>
<keyword evidence="6" id="KW-1185">Reference proteome</keyword>
<dbReference type="Pfam" id="PF13424">
    <property type="entry name" value="TPR_12"/>
    <property type="match status" value="1"/>
</dbReference>
<dbReference type="Gene3D" id="3.30.1490.100">
    <property type="entry name" value="DNA polymerase, Y-family, little finger domain"/>
    <property type="match status" value="1"/>
</dbReference>
<organism evidence="5 6">
    <name type="scientific">Durusdinium trenchii</name>
    <dbReference type="NCBI Taxonomy" id="1381693"/>
    <lineage>
        <taxon>Eukaryota</taxon>
        <taxon>Sar</taxon>
        <taxon>Alveolata</taxon>
        <taxon>Dinophyceae</taxon>
        <taxon>Suessiales</taxon>
        <taxon>Symbiodiniaceae</taxon>
        <taxon>Durusdinium</taxon>
    </lineage>
</organism>
<dbReference type="InterPro" id="IPR043502">
    <property type="entry name" value="DNA/RNA_pol_sf"/>
</dbReference>
<dbReference type="Gene3D" id="1.25.40.10">
    <property type="entry name" value="Tetratricopeptide repeat domain"/>
    <property type="match status" value="1"/>
</dbReference>
<evidence type="ECO:0000313" key="5">
    <source>
        <dbReference type="EMBL" id="CAK9030757.1"/>
    </source>
</evidence>
<dbReference type="Gene3D" id="3.30.70.270">
    <property type="match status" value="1"/>
</dbReference>
<evidence type="ECO:0000256" key="3">
    <source>
        <dbReference type="SAM" id="MobiDB-lite"/>
    </source>
</evidence>
<dbReference type="SUPFAM" id="SSF56672">
    <property type="entry name" value="DNA/RNA polymerases"/>
    <property type="match status" value="1"/>
</dbReference>
<evidence type="ECO:0000259" key="4">
    <source>
        <dbReference type="PROSITE" id="PS50173"/>
    </source>
</evidence>
<dbReference type="Pfam" id="PF00817">
    <property type="entry name" value="IMS"/>
    <property type="match status" value="1"/>
</dbReference>
<dbReference type="PANTHER" id="PTHR11076">
    <property type="entry name" value="DNA REPAIR POLYMERASE UMUC / TRANSFERASE FAMILY MEMBER"/>
    <property type="match status" value="1"/>
</dbReference>
<dbReference type="EMBL" id="CAXAMN010010091">
    <property type="protein sequence ID" value="CAK9030757.1"/>
    <property type="molecule type" value="Genomic_DNA"/>
</dbReference>
<dbReference type="InterPro" id="IPR050116">
    <property type="entry name" value="DNA_polymerase-Y"/>
</dbReference>
<proteinExistence type="predicted"/>
<dbReference type="InterPro" id="IPR001126">
    <property type="entry name" value="UmuC"/>
</dbReference>
<gene>
    <name evidence="5" type="ORF">CCMP2556_LOCUS18012</name>
</gene>
<evidence type="ECO:0000256" key="2">
    <source>
        <dbReference type="PROSITE-ProRule" id="PRU00339"/>
    </source>
</evidence>
<sequence>METDRLQEYFETLYSHGGLFRSPDYEICCEFDHAWFHRPTGIVIWKDALHLSSKQSPKVYFHYTSHPDHFRNLTSLREPTEIWEALKNGPGAKAWWGHGVYSLPKPPDEWKDRDELLDNNFRNVMRGDLSARSEAFMKDDLSRRLGFCIPMLIDAENAYDLSQTRTNEAEACGVVLHVDESCAHAAQARLMEVLRHRVAEAQDAEVWTDAKARLGRALLERGKHEEALEHLQEALDAREFTLGEDHRDTLESLNCLALSLDSMGRLDQAELLYRRAVAVGARGARGYSQLEQLTSTCNLGSCWRRMGRLREAEKLLQPQLRACERRLGRYEEAEALVLRTPSVHMCQTAAWREVEEAFESSLGADFILERESCVEILRWIGGTLQEANLLLKEHDQQGQQHLRVRDFLNLLTGRKPAPVQSEELLMLQGKLHLTWKYVYQDDWESGSITAQGAKSHLFNFTGVSANKAGMGADRKMVADFVYQKSKNSQYTQHQLDLDAKQHARAEQVASELRAAEQRMSDAEKVQDLRSAAAQLEELEKHRDLSRTHCVVDMDMFYAAVEIRDQPHLATKPLAIGGLGMICTANYVARLYGVRAAMPGFIAVEMVRQPQLVGAQMPPDELIFIPPNFAKYTKVAEQTREVFRQYDPNFKAFSLDEAYLDLTDYLERSGLEAEVVVQEMRDKVKASTSLTCSAGIGPNRMVAKIASDERKPDGQTRILPTQEAVLAFMDQLPVRKIPGCGKVLEHQISTMLQISSCRELREQCARVRRAFASRPKTCSFLLRAALGLSGEELSEEGDEVGAVGRKSLSCERTFRAEGQKAELQSRLKDLCRQVAEDMAASVPPLAARVAALKVKTTSFEVRNKQVSVMRGIGFSANATGEDCEAAVLRVTQELYQLLEPILEDFMPCTLRLMGVRVSSFRGQKAHLAKGQHQLQNFFAKAAQQPQAPEAVPDVVSPVEAEVIDLDSDEEGPDGDQGKRAQTSTTSAEMVHTAPRKKMRVSGVCCPICHKRLPVSDADAHVNAHYGG</sequence>
<dbReference type="InterPro" id="IPR019734">
    <property type="entry name" value="TPR_rpt"/>
</dbReference>
<keyword evidence="2" id="KW-0802">TPR repeat</keyword>
<dbReference type="Gene3D" id="1.10.150.810">
    <property type="match status" value="2"/>
</dbReference>
<feature type="region of interest" description="Disordered" evidence="3">
    <location>
        <begin position="964"/>
        <end position="992"/>
    </location>
</feature>